<feature type="transmembrane region" description="Helical" evidence="1">
    <location>
        <begin position="109"/>
        <end position="130"/>
    </location>
</feature>
<feature type="transmembrane region" description="Helical" evidence="1">
    <location>
        <begin position="14"/>
        <end position="35"/>
    </location>
</feature>
<evidence type="ECO:0000313" key="4">
    <source>
        <dbReference type="Proteomes" id="UP000464314"/>
    </source>
</evidence>
<name>A0A6P1TL22_9FIRM</name>
<dbReference type="KEGG" id="anr:Ana3638_08565"/>
<feature type="transmembrane region" description="Helical" evidence="1">
    <location>
        <begin position="167"/>
        <end position="184"/>
    </location>
</feature>
<feature type="transmembrane region" description="Helical" evidence="1">
    <location>
        <begin position="47"/>
        <end position="69"/>
    </location>
</feature>
<dbReference type="RefSeq" id="WP_161837642.1">
    <property type="nucleotide sequence ID" value="NZ_CP048000.1"/>
</dbReference>
<dbReference type="AlphaFoldDB" id="A0A6P1TL22"/>
<evidence type="ECO:0000256" key="1">
    <source>
        <dbReference type="SAM" id="Phobius"/>
    </source>
</evidence>
<dbReference type="InterPro" id="IPR006976">
    <property type="entry name" value="VanZ-like"/>
</dbReference>
<reference evidence="3 4" key="1">
    <citation type="submission" date="2020-01" db="EMBL/GenBank/DDBJ databases">
        <title>Genome analysis of Anaerocolumna sp. CBA3638.</title>
        <authorList>
            <person name="Kim J."/>
            <person name="Roh S.W."/>
        </authorList>
    </citation>
    <scope>NUCLEOTIDE SEQUENCE [LARGE SCALE GENOMIC DNA]</scope>
    <source>
        <strain evidence="3 4">CBA3638</strain>
    </source>
</reference>
<sequence length="212" mass="25028">MDSKDSILSFHPDLFLFIIIDWFLPLVYCMIRNLADSSLKYTDFNVFYRNTNIVFLIFYIAVLIIFLFLRNNSFISYYTDIKSINYVPLLSLATLIEDHISGYFTLADLIKYFAMCIVLFIPFGFYTALLLRYQNRLLRFFALLLLPFVVEILQWAFLLGKSDIDDVLLGLLGGFIGTILYHIVNQVYRTITDEDFLYKRPHYHFYGSSIHF</sequence>
<keyword evidence="1" id="KW-0812">Transmembrane</keyword>
<feature type="transmembrane region" description="Helical" evidence="1">
    <location>
        <begin position="137"/>
        <end position="155"/>
    </location>
</feature>
<keyword evidence="4" id="KW-1185">Reference proteome</keyword>
<accession>A0A6P1TL22</accession>
<keyword evidence="1" id="KW-0472">Membrane</keyword>
<dbReference type="Pfam" id="PF04892">
    <property type="entry name" value="VanZ"/>
    <property type="match status" value="1"/>
</dbReference>
<evidence type="ECO:0000313" key="3">
    <source>
        <dbReference type="EMBL" id="QHQ60812.1"/>
    </source>
</evidence>
<proteinExistence type="predicted"/>
<feature type="domain" description="VanZ-like" evidence="2">
    <location>
        <begin position="57"/>
        <end position="184"/>
    </location>
</feature>
<dbReference type="Proteomes" id="UP000464314">
    <property type="component" value="Chromosome"/>
</dbReference>
<evidence type="ECO:0000259" key="2">
    <source>
        <dbReference type="Pfam" id="PF04892"/>
    </source>
</evidence>
<keyword evidence="1" id="KW-1133">Transmembrane helix</keyword>
<dbReference type="EMBL" id="CP048000">
    <property type="protein sequence ID" value="QHQ60812.1"/>
    <property type="molecule type" value="Genomic_DNA"/>
</dbReference>
<gene>
    <name evidence="3" type="ORF">Ana3638_08565</name>
</gene>
<organism evidence="3 4">
    <name type="scientific">Anaerocolumna sedimenticola</name>
    <dbReference type="NCBI Taxonomy" id="2696063"/>
    <lineage>
        <taxon>Bacteria</taxon>
        <taxon>Bacillati</taxon>
        <taxon>Bacillota</taxon>
        <taxon>Clostridia</taxon>
        <taxon>Lachnospirales</taxon>
        <taxon>Lachnospiraceae</taxon>
        <taxon>Anaerocolumna</taxon>
    </lineage>
</organism>
<protein>
    <recommendedName>
        <fullName evidence="2">VanZ-like domain-containing protein</fullName>
    </recommendedName>
</protein>